<dbReference type="Gene3D" id="3.30.200.20">
    <property type="entry name" value="Phosphorylase Kinase, domain 1"/>
    <property type="match status" value="1"/>
</dbReference>
<evidence type="ECO:0000259" key="21">
    <source>
        <dbReference type="PROSITE" id="PS51473"/>
    </source>
</evidence>
<dbReference type="SMART" id="SM00220">
    <property type="entry name" value="S_TKc"/>
    <property type="match status" value="1"/>
</dbReference>
<dbReference type="InterPro" id="IPR008271">
    <property type="entry name" value="Ser/Thr_kinase_AS"/>
</dbReference>
<dbReference type="SUPFAM" id="SSF56112">
    <property type="entry name" value="Protein kinase-like (PK-like)"/>
    <property type="match status" value="1"/>
</dbReference>
<evidence type="ECO:0000256" key="2">
    <source>
        <dbReference type="ARBA" id="ARBA00022527"/>
    </source>
</evidence>
<sequence length="635" mass="71603">MYKKNLDTILSSISPNIDTNGFYNTSIGEKSDRVNVIAMCRADLQPSQCRRYVHDASIEILKKCPGKKQAILWHEFCMVRYSDVAIFGNVAYSPFDWGNNIENVPDQDKFYQELNILLDSLRNQTAYNRSPKKFAAASRPYPDYRTIYAFEQCTADITPQDCGSCLNQSALEIRQCCDGARGVRILRPSCYLRFETDPFYNESMVETVLHPPISTAPAPSPGKDDNTTRKDDKTTQKDDNTTRKDDKTTRTIVIVIVPIVISLILALCIGIFVKIEKTRKSKTEENIESESLQYNFSKVRDATDNFSDANKLGQGGFGFVYKGTLSNGNEVAVKRLSKNSEQGDTEFKNEVLLVAKLQHRNLVRLLGFSMEGSERLLVYEFVCNGSLDRFIFDPIKRAHLDWEKCYKIIEGVARGLLYLHEDSRLRIIHRDLKASNVLLDGEMNSKISDFGLARLFVPDETQGNTNRVVGTHGYMAPEYVIHGQFSVKSDVFSFGVLVLEIISGQKTYNFRNGESMDDLLSCVWKNWHRDTVADIIDPTLRTTSGSLHDIMRCIHIGLLCVQENAADRPTMASVVLMLSSFSLTLPIPSQPAFFLPSTVDPEISVRPENDLSTHQLDNNGCISINDVSVSELHPR</sequence>
<dbReference type="Pfam" id="PF01657">
    <property type="entry name" value="Stress-antifung"/>
    <property type="match status" value="2"/>
</dbReference>
<dbReference type="GO" id="GO:0006950">
    <property type="term" value="P:response to stress"/>
    <property type="evidence" value="ECO:0007669"/>
    <property type="project" value="UniProtKB-ARBA"/>
</dbReference>
<keyword evidence="23" id="KW-1185">Reference proteome</keyword>
<evidence type="ECO:0000256" key="17">
    <source>
        <dbReference type="PROSITE-ProRule" id="PRU10141"/>
    </source>
</evidence>
<dbReference type="GO" id="GO:0005524">
    <property type="term" value="F:ATP binding"/>
    <property type="evidence" value="ECO:0007669"/>
    <property type="project" value="UniProtKB-UniRule"/>
</dbReference>
<dbReference type="PROSITE" id="PS51473">
    <property type="entry name" value="GNK2"/>
    <property type="match status" value="2"/>
</dbReference>
<accession>A0ABD1R6F0</accession>
<keyword evidence="14" id="KW-0325">Glycoprotein</keyword>
<dbReference type="PROSITE" id="PS00107">
    <property type="entry name" value="PROTEIN_KINASE_ATP"/>
    <property type="match status" value="1"/>
</dbReference>
<dbReference type="InterPro" id="IPR001245">
    <property type="entry name" value="Ser-Thr/Tyr_kinase_cat_dom"/>
</dbReference>
<dbReference type="PROSITE" id="PS00108">
    <property type="entry name" value="PROTEIN_KINASE_ST"/>
    <property type="match status" value="1"/>
</dbReference>
<evidence type="ECO:0000256" key="13">
    <source>
        <dbReference type="ARBA" id="ARBA00023170"/>
    </source>
</evidence>
<protein>
    <submittedName>
        <fullName evidence="22">Cysteine-rich receptor-like protein kinase 29</fullName>
    </submittedName>
</protein>
<keyword evidence="2" id="KW-0723">Serine/threonine-protein kinase</keyword>
<keyword evidence="13" id="KW-0675">Receptor</keyword>
<dbReference type="Gene3D" id="1.10.510.10">
    <property type="entry name" value="Transferase(Phosphotransferase) domain 1"/>
    <property type="match status" value="1"/>
</dbReference>
<dbReference type="GO" id="GO:0004674">
    <property type="term" value="F:protein serine/threonine kinase activity"/>
    <property type="evidence" value="ECO:0007669"/>
    <property type="project" value="UniProtKB-KW"/>
</dbReference>
<dbReference type="InterPro" id="IPR000719">
    <property type="entry name" value="Prot_kinase_dom"/>
</dbReference>
<evidence type="ECO:0000256" key="8">
    <source>
        <dbReference type="ARBA" id="ARBA00022741"/>
    </source>
</evidence>
<keyword evidence="9" id="KW-0418">Kinase</keyword>
<dbReference type="GO" id="GO:0016020">
    <property type="term" value="C:membrane"/>
    <property type="evidence" value="ECO:0007669"/>
    <property type="project" value="UniProtKB-SubCell"/>
</dbReference>
<evidence type="ECO:0000256" key="14">
    <source>
        <dbReference type="ARBA" id="ARBA00023180"/>
    </source>
</evidence>
<evidence type="ECO:0000256" key="5">
    <source>
        <dbReference type="ARBA" id="ARBA00022692"/>
    </source>
</evidence>
<dbReference type="Proteomes" id="UP001604277">
    <property type="component" value="Unassembled WGS sequence"/>
</dbReference>
<comment type="catalytic activity">
    <reaction evidence="16">
        <text>L-threonyl-[protein] + ATP = O-phospho-L-threonyl-[protein] + ADP + H(+)</text>
        <dbReference type="Rhea" id="RHEA:46608"/>
        <dbReference type="Rhea" id="RHEA-COMP:11060"/>
        <dbReference type="Rhea" id="RHEA-COMP:11605"/>
        <dbReference type="ChEBI" id="CHEBI:15378"/>
        <dbReference type="ChEBI" id="CHEBI:30013"/>
        <dbReference type="ChEBI" id="CHEBI:30616"/>
        <dbReference type="ChEBI" id="CHEBI:61977"/>
        <dbReference type="ChEBI" id="CHEBI:456216"/>
    </reaction>
</comment>
<organism evidence="22 23">
    <name type="scientific">Forsythia ovata</name>
    <dbReference type="NCBI Taxonomy" id="205694"/>
    <lineage>
        <taxon>Eukaryota</taxon>
        <taxon>Viridiplantae</taxon>
        <taxon>Streptophyta</taxon>
        <taxon>Embryophyta</taxon>
        <taxon>Tracheophyta</taxon>
        <taxon>Spermatophyta</taxon>
        <taxon>Magnoliopsida</taxon>
        <taxon>eudicotyledons</taxon>
        <taxon>Gunneridae</taxon>
        <taxon>Pentapetalae</taxon>
        <taxon>asterids</taxon>
        <taxon>lamiids</taxon>
        <taxon>Lamiales</taxon>
        <taxon>Oleaceae</taxon>
        <taxon>Forsythieae</taxon>
        <taxon>Forsythia</taxon>
    </lineage>
</organism>
<comment type="subcellular location">
    <subcellularLocation>
        <location evidence="1">Membrane</location>
        <topology evidence="1">Single-pass membrane protein</topology>
    </subcellularLocation>
</comment>
<dbReference type="InterPro" id="IPR002902">
    <property type="entry name" value="GNK2"/>
</dbReference>
<feature type="domain" description="Gnk2-homologous" evidence="21">
    <location>
        <begin position="92"/>
        <end position="199"/>
    </location>
</feature>
<evidence type="ECO:0000313" key="23">
    <source>
        <dbReference type="Proteomes" id="UP001604277"/>
    </source>
</evidence>
<dbReference type="Pfam" id="PF07714">
    <property type="entry name" value="PK_Tyr_Ser-Thr"/>
    <property type="match status" value="1"/>
</dbReference>
<evidence type="ECO:0000313" key="22">
    <source>
        <dbReference type="EMBL" id="KAL2484000.1"/>
    </source>
</evidence>
<evidence type="ECO:0000256" key="7">
    <source>
        <dbReference type="ARBA" id="ARBA00022737"/>
    </source>
</evidence>
<evidence type="ECO:0000256" key="16">
    <source>
        <dbReference type="ARBA" id="ARBA00047951"/>
    </source>
</evidence>
<evidence type="ECO:0000256" key="10">
    <source>
        <dbReference type="ARBA" id="ARBA00022840"/>
    </source>
</evidence>
<feature type="binding site" evidence="17">
    <location>
        <position position="334"/>
    </location>
    <ligand>
        <name>ATP</name>
        <dbReference type="ChEBI" id="CHEBI:30616"/>
    </ligand>
</feature>
<keyword evidence="10 17" id="KW-0067">ATP-binding</keyword>
<comment type="catalytic activity">
    <reaction evidence="15">
        <text>L-seryl-[protein] + ATP = O-phospho-L-seryl-[protein] + ADP + H(+)</text>
        <dbReference type="Rhea" id="RHEA:17989"/>
        <dbReference type="Rhea" id="RHEA-COMP:9863"/>
        <dbReference type="Rhea" id="RHEA-COMP:11604"/>
        <dbReference type="ChEBI" id="CHEBI:15378"/>
        <dbReference type="ChEBI" id="CHEBI:29999"/>
        <dbReference type="ChEBI" id="CHEBI:30616"/>
        <dbReference type="ChEBI" id="CHEBI:83421"/>
        <dbReference type="ChEBI" id="CHEBI:456216"/>
    </reaction>
</comment>
<evidence type="ECO:0000256" key="11">
    <source>
        <dbReference type="ARBA" id="ARBA00022989"/>
    </source>
</evidence>
<evidence type="ECO:0000256" key="12">
    <source>
        <dbReference type="ARBA" id="ARBA00023136"/>
    </source>
</evidence>
<evidence type="ECO:0000256" key="19">
    <source>
        <dbReference type="SAM" id="Phobius"/>
    </source>
</evidence>
<dbReference type="PANTHER" id="PTHR27002:SF1104">
    <property type="entry name" value="CYSTEINE-RICH RECEPTOR-LIKE PROTEIN KINASE 27-RELATED"/>
    <property type="match status" value="1"/>
</dbReference>
<dbReference type="FunFam" id="3.30.430.20:FF:000002">
    <property type="entry name" value="Cysteine-rich receptor-like protein kinase 10"/>
    <property type="match status" value="1"/>
</dbReference>
<name>A0ABD1R6F0_9LAMI</name>
<evidence type="ECO:0000256" key="15">
    <source>
        <dbReference type="ARBA" id="ARBA00047558"/>
    </source>
</evidence>
<dbReference type="Gene3D" id="3.30.430.20">
    <property type="entry name" value="Gnk2 domain, C-X8-C-X2-C motif"/>
    <property type="match status" value="2"/>
</dbReference>
<keyword evidence="7" id="KW-0677">Repeat</keyword>
<keyword evidence="6" id="KW-0732">Signal</keyword>
<evidence type="ECO:0000256" key="6">
    <source>
        <dbReference type="ARBA" id="ARBA00022729"/>
    </source>
</evidence>
<feature type="region of interest" description="Disordered" evidence="18">
    <location>
        <begin position="211"/>
        <end position="245"/>
    </location>
</feature>
<keyword evidence="3" id="KW-0597">Phosphoprotein</keyword>
<evidence type="ECO:0000256" key="18">
    <source>
        <dbReference type="SAM" id="MobiDB-lite"/>
    </source>
</evidence>
<dbReference type="AlphaFoldDB" id="A0ABD1R6F0"/>
<feature type="transmembrane region" description="Helical" evidence="19">
    <location>
        <begin position="252"/>
        <end position="273"/>
    </location>
</feature>
<dbReference type="InterPro" id="IPR038408">
    <property type="entry name" value="GNK2_sf"/>
</dbReference>
<dbReference type="CDD" id="cd23509">
    <property type="entry name" value="Gnk2-like"/>
    <property type="match status" value="2"/>
</dbReference>
<evidence type="ECO:0000259" key="20">
    <source>
        <dbReference type="PROSITE" id="PS50011"/>
    </source>
</evidence>
<feature type="compositionally biased region" description="Basic and acidic residues" evidence="18">
    <location>
        <begin position="222"/>
        <end position="245"/>
    </location>
</feature>
<dbReference type="CDD" id="cd14066">
    <property type="entry name" value="STKc_IRAK"/>
    <property type="match status" value="1"/>
</dbReference>
<dbReference type="PANTHER" id="PTHR27002">
    <property type="entry name" value="RECEPTOR-LIKE SERINE/THREONINE-PROTEIN KINASE SD1-8"/>
    <property type="match status" value="1"/>
</dbReference>
<comment type="caution">
    <text evidence="22">The sequence shown here is derived from an EMBL/GenBank/DDBJ whole genome shotgun (WGS) entry which is preliminary data.</text>
</comment>
<evidence type="ECO:0000256" key="1">
    <source>
        <dbReference type="ARBA" id="ARBA00004167"/>
    </source>
</evidence>
<dbReference type="FunFam" id="3.30.200.20:FF:000142">
    <property type="entry name" value="Cysteine-rich receptor-like protein kinase 10"/>
    <property type="match status" value="1"/>
</dbReference>
<feature type="domain" description="Gnk2-homologous" evidence="21">
    <location>
        <begin position="1"/>
        <end position="86"/>
    </location>
</feature>
<dbReference type="PROSITE" id="PS50011">
    <property type="entry name" value="PROTEIN_KINASE_DOM"/>
    <property type="match status" value="1"/>
</dbReference>
<keyword evidence="4" id="KW-0808">Transferase</keyword>
<gene>
    <name evidence="22" type="ORF">Fot_45444</name>
</gene>
<dbReference type="FunFam" id="1.10.510.10:FF:000129">
    <property type="entry name" value="cysteine-rich receptor-like protein kinase 10"/>
    <property type="match status" value="1"/>
</dbReference>
<dbReference type="InterPro" id="IPR017441">
    <property type="entry name" value="Protein_kinase_ATP_BS"/>
</dbReference>
<dbReference type="EMBL" id="JBFOLJ010000013">
    <property type="protein sequence ID" value="KAL2484000.1"/>
    <property type="molecule type" value="Genomic_DNA"/>
</dbReference>
<keyword evidence="11 19" id="KW-1133">Transmembrane helix</keyword>
<dbReference type="InterPro" id="IPR011009">
    <property type="entry name" value="Kinase-like_dom_sf"/>
</dbReference>
<keyword evidence="12 19" id="KW-0472">Membrane</keyword>
<evidence type="ECO:0000256" key="3">
    <source>
        <dbReference type="ARBA" id="ARBA00022553"/>
    </source>
</evidence>
<evidence type="ECO:0000256" key="9">
    <source>
        <dbReference type="ARBA" id="ARBA00022777"/>
    </source>
</evidence>
<feature type="domain" description="Protein kinase" evidence="20">
    <location>
        <begin position="306"/>
        <end position="593"/>
    </location>
</feature>
<proteinExistence type="predicted"/>
<evidence type="ECO:0000256" key="4">
    <source>
        <dbReference type="ARBA" id="ARBA00022679"/>
    </source>
</evidence>
<keyword evidence="5 19" id="KW-0812">Transmembrane</keyword>
<keyword evidence="8 17" id="KW-0547">Nucleotide-binding</keyword>
<reference evidence="23" key="1">
    <citation type="submission" date="2024-07" db="EMBL/GenBank/DDBJ databases">
        <title>Two chromosome-level genome assemblies of Korean endemic species Abeliophyllum distichum and Forsythia ovata (Oleaceae).</title>
        <authorList>
            <person name="Jang H."/>
        </authorList>
    </citation>
    <scope>NUCLEOTIDE SEQUENCE [LARGE SCALE GENOMIC DNA]</scope>
</reference>